<protein>
    <submittedName>
        <fullName evidence="1">Uncharacterized protein</fullName>
    </submittedName>
</protein>
<organism evidence="1 2">
    <name type="scientific">Trichinella murrelli</name>
    <dbReference type="NCBI Taxonomy" id="144512"/>
    <lineage>
        <taxon>Eukaryota</taxon>
        <taxon>Metazoa</taxon>
        <taxon>Ecdysozoa</taxon>
        <taxon>Nematoda</taxon>
        <taxon>Enoplea</taxon>
        <taxon>Dorylaimia</taxon>
        <taxon>Trichinellida</taxon>
        <taxon>Trichinellidae</taxon>
        <taxon>Trichinella</taxon>
    </lineage>
</organism>
<name>A0A0V0TUN9_9BILA</name>
<dbReference type="AlphaFoldDB" id="A0A0V0TUN9"/>
<gene>
    <name evidence="1" type="ORF">T05_3532</name>
</gene>
<reference evidence="1 2" key="1">
    <citation type="submission" date="2015-01" db="EMBL/GenBank/DDBJ databases">
        <title>Evolution of Trichinella species and genotypes.</title>
        <authorList>
            <person name="Korhonen P.K."/>
            <person name="Edoardo P."/>
            <person name="Giuseppe L.R."/>
            <person name="Gasser R.B."/>
        </authorList>
    </citation>
    <scope>NUCLEOTIDE SEQUENCE [LARGE SCALE GENOMIC DNA]</scope>
    <source>
        <strain evidence="1">ISS417</strain>
    </source>
</reference>
<proteinExistence type="predicted"/>
<sequence>MQCLTLHSITLSNLPIFNIHRRNTKLTETVSVWISGRLIMALSKATEKIEEASVGIEQNYRTAVH</sequence>
<accession>A0A0V0TUN9</accession>
<evidence type="ECO:0000313" key="1">
    <source>
        <dbReference type="EMBL" id="KRX42295.1"/>
    </source>
</evidence>
<keyword evidence="2" id="KW-1185">Reference proteome</keyword>
<comment type="caution">
    <text evidence="1">The sequence shown here is derived from an EMBL/GenBank/DDBJ whole genome shotgun (WGS) entry which is preliminary data.</text>
</comment>
<dbReference type="Proteomes" id="UP000055048">
    <property type="component" value="Unassembled WGS sequence"/>
</dbReference>
<evidence type="ECO:0000313" key="2">
    <source>
        <dbReference type="Proteomes" id="UP000055048"/>
    </source>
</evidence>
<dbReference type="EMBL" id="JYDJ01000147">
    <property type="protein sequence ID" value="KRX42295.1"/>
    <property type="molecule type" value="Genomic_DNA"/>
</dbReference>